<keyword evidence="3" id="KW-1185">Reference proteome</keyword>
<organism evidence="2 3">
    <name type="scientific">Granulicella aggregans</name>
    <dbReference type="NCBI Taxonomy" id="474949"/>
    <lineage>
        <taxon>Bacteria</taxon>
        <taxon>Pseudomonadati</taxon>
        <taxon>Acidobacteriota</taxon>
        <taxon>Terriglobia</taxon>
        <taxon>Terriglobales</taxon>
        <taxon>Acidobacteriaceae</taxon>
        <taxon>Granulicella</taxon>
    </lineage>
</organism>
<evidence type="ECO:0000313" key="2">
    <source>
        <dbReference type="EMBL" id="MBB5056251.1"/>
    </source>
</evidence>
<dbReference type="PANTHER" id="PTHR33490">
    <property type="entry name" value="BLR5614 PROTEIN-RELATED"/>
    <property type="match status" value="1"/>
</dbReference>
<feature type="domain" description="Transglutaminase-like" evidence="1">
    <location>
        <begin position="172"/>
        <end position="248"/>
    </location>
</feature>
<dbReference type="Proteomes" id="UP000540989">
    <property type="component" value="Unassembled WGS sequence"/>
</dbReference>
<dbReference type="InterPro" id="IPR018667">
    <property type="entry name" value="DUF2126"/>
</dbReference>
<comment type="caution">
    <text evidence="2">The sequence shown here is derived from an EMBL/GenBank/DDBJ whole genome shotgun (WGS) entry which is preliminary data.</text>
</comment>
<dbReference type="Pfam" id="PF01841">
    <property type="entry name" value="Transglut_core"/>
    <property type="match status" value="1"/>
</dbReference>
<dbReference type="AlphaFoldDB" id="A0A7W8E2D8"/>
<dbReference type="Pfam" id="PF08379">
    <property type="entry name" value="Bact_transglu_N"/>
    <property type="match status" value="1"/>
</dbReference>
<evidence type="ECO:0000259" key="1">
    <source>
        <dbReference type="SMART" id="SM00460"/>
    </source>
</evidence>
<proteinExistence type="predicted"/>
<reference evidence="2 3" key="1">
    <citation type="submission" date="2020-08" db="EMBL/GenBank/DDBJ databases">
        <title>Genomic Encyclopedia of Type Strains, Phase IV (KMG-V): Genome sequencing to study the core and pangenomes of soil and plant-associated prokaryotes.</title>
        <authorList>
            <person name="Whitman W."/>
        </authorList>
    </citation>
    <scope>NUCLEOTIDE SEQUENCE [LARGE SCALE GENOMIC DNA]</scope>
    <source>
        <strain evidence="2 3">M8UP14</strain>
    </source>
</reference>
<dbReference type="SMART" id="SM00460">
    <property type="entry name" value="TGc"/>
    <property type="match status" value="1"/>
</dbReference>
<dbReference type="RefSeq" id="WP_184213917.1">
    <property type="nucleotide sequence ID" value="NZ_JACHIP010000001.1"/>
</dbReference>
<evidence type="ECO:0000313" key="3">
    <source>
        <dbReference type="Proteomes" id="UP000540989"/>
    </source>
</evidence>
<dbReference type="Gene3D" id="3.10.620.30">
    <property type="match status" value="1"/>
</dbReference>
<dbReference type="InterPro" id="IPR038765">
    <property type="entry name" value="Papain-like_cys_pep_sf"/>
</dbReference>
<accession>A0A7W8E2D8</accession>
<dbReference type="Pfam" id="PF09899">
    <property type="entry name" value="DUF2126"/>
    <property type="match status" value="2"/>
</dbReference>
<protein>
    <submittedName>
        <fullName evidence="2">Uncharacterized protein (DUF2126 family)</fullName>
    </submittedName>
</protein>
<sequence length="1066" mass="118936">MDKTVELHHRTAYRYERPVSFGPQVIQLRPAPHCATPIIRYALKLKPAEHILNWQFDPLGNHLARVIFPQKVSEFVVDVTLVADMTPINPFAFFLDPGFETFPFEYPDDLAQNLEPYRSIAPAGPLFKALLREIPLEPQSTVAFVGSLAARVRDRIGYTVRLEQGVQTCEQTLDQLTGSCRDSAWLLVQLFRSRGLAARFVSGYLIQLAPDNPGNADPAAPKTDSADLHAWAEVFLPGAGWIGVDPTSGLFTAEGHIPLVCTPNPSQAAPIGGTVEPAKVDFSFNVSVRRLNEAPNLAKPFSDEQWAKVREVAHEVDRRLADEGVGLTMGGEPTFVGVDEPESGQWNLEALGAIKRTRALILIRRLRERTAPGGLLHFGQGKWYPGEPLPRWAYLCVSRVDGVPIWENGNLIAWEDDVTSFGIDDSRRFLEALSHRLQVTRQSILPAFEPGQADEPTGYILPLRRRQPEGRLAWSSQLWFERPERLILFPGDSPIGYRITADLVPFVAPDELTYETEELPASPARHPELFAIEPNPDLLPPLSSTAETAPELIRPALCVQAVEGRLHVFLPYTPVAADYLDLIAAVEDTCKHLGMPVWLEGYPPPYDPRLRFYGLTPDPGVLEVNLPPTANWDDLEELNAILHEETHGNRLIAGKFAYDGSHLSTGGGSHIVLGGKSVTESPVLRRPDLLRSMVTFWQRHPSLSYLFSGMYVGPTSQHPRVDEARVDALYELEVAFSQLTGGDVPPYILDGLFRNLLVDVTGNTHRAEFCIDKMYPPEGQGLRLGLLELRAFEMPPHFRMGLVQMLLVRALVSTLWKQPFTGELIRWEGTLHDRYMLPHFVHDDFKEVLRYLRSVGLEFEESWFRTHLEFRFPKIGSVTAEGVTLELRQALEPWNVLAEETSAGGTGRSVDSSLERMQLKVAGLPSGSRFVVSCNGRRVPLTSTGAEGEAIAGIRYRARRLAATLHPTIPIHTPLTFDLIDTWKNRAIARCTYFSAAPDGTIYTARPRDAEEAKIRKLQRFVVSEPPSEPMLTPPEEKNPVYPMTLDLRFPAPGASLDFGPKELVP</sequence>
<dbReference type="EMBL" id="JACHIP010000001">
    <property type="protein sequence ID" value="MBB5056251.1"/>
    <property type="molecule type" value="Genomic_DNA"/>
</dbReference>
<name>A0A7W8E2D8_9BACT</name>
<dbReference type="PANTHER" id="PTHR33490:SF1">
    <property type="entry name" value="SLL1233 PROTEIN"/>
    <property type="match status" value="1"/>
</dbReference>
<dbReference type="SUPFAM" id="SSF54001">
    <property type="entry name" value="Cysteine proteinases"/>
    <property type="match status" value="1"/>
</dbReference>
<dbReference type="InterPro" id="IPR013589">
    <property type="entry name" value="Bac_transglu_N"/>
</dbReference>
<gene>
    <name evidence="2" type="ORF">HDF16_000920</name>
</gene>
<dbReference type="InterPro" id="IPR002931">
    <property type="entry name" value="Transglutaminase-like"/>
</dbReference>